<dbReference type="Gene3D" id="1.10.1670.10">
    <property type="entry name" value="Helix-hairpin-Helix base-excision DNA repair enzymes (C-terminal)"/>
    <property type="match status" value="1"/>
</dbReference>
<dbReference type="GO" id="GO:0051539">
    <property type="term" value="F:4 iron, 4 sulfur cluster binding"/>
    <property type="evidence" value="ECO:0007669"/>
    <property type="project" value="UniProtKB-UniRule"/>
</dbReference>
<dbReference type="Gene3D" id="3.90.79.10">
    <property type="entry name" value="Nucleoside Triphosphate Pyrophosphohydrolase"/>
    <property type="match status" value="1"/>
</dbReference>
<dbReference type="InterPro" id="IPR003265">
    <property type="entry name" value="HhH-GPD_domain"/>
</dbReference>
<evidence type="ECO:0000256" key="3">
    <source>
        <dbReference type="ARBA" id="ARBA00012045"/>
    </source>
</evidence>
<keyword evidence="5" id="KW-0004">4Fe-4S</keyword>
<dbReference type="CDD" id="cd03431">
    <property type="entry name" value="NUDIX_DNA_Glycosylase_C-MutY"/>
    <property type="match status" value="1"/>
</dbReference>
<sequence>MAANSGAAQGPRRSLRLSSRLRRPAADDDVSDDAPTANAPPLKRRKAAVAKPSHLRVFSQLRDATYEPCVPPTRPHTDEYHRPLLLSERVGAQARAQLLSWFDSVSSARGMPWRKPWIDPGRQPDAEELRLALERRAYEVWISEIMLQQTRVAVVVDYWNRWMARWPTIQHLAGAEAEDVLAAWRGLGYYSRATRIHEAAKLVAGDAEMRGLLPASASELEARIPGVGRYTAGAISAIVYGRAEPMVDGNVLRVLSRQLGLHADVKAKRPAVDAIWAVAAALVQAVASDGQPSDGPGRWGQALMELGSTVCMPKPDCSSCPITLTCRVYGEGRALVSGETVAADIEDACTICSPMEQDVEPGVRRGAEMAAISEYARRFPAKIAKKKALREEETIVCAIRKADGAYLIQRRPQKGLLAGLWELPSVAVDPGTEPTQRGQLARRRAAELVAGVELRHTGEMGSVPWAFSHLKLTMHVHGFVVVEEEEEEEEEEQDGSRWTARVEDESMGTGMRKCWALAHETFKSWRRNDATTDPC</sequence>
<dbReference type="GO" id="GO:0035485">
    <property type="term" value="F:adenine/guanine mispair binding"/>
    <property type="evidence" value="ECO:0007669"/>
    <property type="project" value="TreeGrafter"/>
</dbReference>
<feature type="compositionally biased region" description="Acidic residues" evidence="14">
    <location>
        <begin position="483"/>
        <end position="493"/>
    </location>
</feature>
<dbReference type="InterPro" id="IPR023170">
    <property type="entry name" value="HhH_base_excis_C"/>
</dbReference>
<protein>
    <recommendedName>
        <fullName evidence="4 13">Adenine DNA glycosylase</fullName>
        <ecNumber evidence="3 13">3.2.2.31</ecNumber>
    </recommendedName>
</protein>
<keyword evidence="10" id="KW-0411">Iron-sulfur</keyword>
<evidence type="ECO:0000256" key="9">
    <source>
        <dbReference type="ARBA" id="ARBA00023004"/>
    </source>
</evidence>
<keyword evidence="9 13" id="KW-0408">Iron</keyword>
<dbReference type="SUPFAM" id="SSF48150">
    <property type="entry name" value="DNA-glycosylase"/>
    <property type="match status" value="1"/>
</dbReference>
<dbReference type="GO" id="GO:0034039">
    <property type="term" value="F:8-oxo-7,8-dihydroguanine DNA N-glycosylase activity"/>
    <property type="evidence" value="ECO:0007669"/>
    <property type="project" value="TreeGrafter"/>
</dbReference>
<dbReference type="SMART" id="SM00478">
    <property type="entry name" value="ENDO3c"/>
    <property type="match status" value="1"/>
</dbReference>
<evidence type="ECO:0000256" key="2">
    <source>
        <dbReference type="ARBA" id="ARBA00008343"/>
    </source>
</evidence>
<dbReference type="GO" id="GO:0006285">
    <property type="term" value="P:base-excision repair, AP site formation"/>
    <property type="evidence" value="ECO:0007669"/>
    <property type="project" value="UniProtKB-ARBA"/>
</dbReference>
<keyword evidence="7 13" id="KW-0227">DNA damage</keyword>
<evidence type="ECO:0000256" key="6">
    <source>
        <dbReference type="ARBA" id="ARBA00022723"/>
    </source>
</evidence>
<comment type="caution">
    <text evidence="16">The sequence shown here is derived from an EMBL/GenBank/DDBJ whole genome shotgun (WGS) entry which is preliminary data.</text>
</comment>
<evidence type="ECO:0000256" key="7">
    <source>
        <dbReference type="ARBA" id="ARBA00022763"/>
    </source>
</evidence>
<dbReference type="InterPro" id="IPR015797">
    <property type="entry name" value="NUDIX_hydrolase-like_dom_sf"/>
</dbReference>
<evidence type="ECO:0000256" key="12">
    <source>
        <dbReference type="ARBA" id="ARBA00023295"/>
    </source>
</evidence>
<organism evidence="16 17">
    <name type="scientific">Ophiocordyceps camponoti-rufipedis</name>
    <dbReference type="NCBI Taxonomy" id="2004952"/>
    <lineage>
        <taxon>Eukaryota</taxon>
        <taxon>Fungi</taxon>
        <taxon>Dikarya</taxon>
        <taxon>Ascomycota</taxon>
        <taxon>Pezizomycotina</taxon>
        <taxon>Sordariomycetes</taxon>
        <taxon>Hypocreomycetidae</taxon>
        <taxon>Hypocreales</taxon>
        <taxon>Ophiocordycipitaceae</taxon>
        <taxon>Ophiocordyceps</taxon>
    </lineage>
</organism>
<dbReference type="InterPro" id="IPR000445">
    <property type="entry name" value="HhH_motif"/>
</dbReference>
<feature type="region of interest" description="Disordered" evidence="14">
    <location>
        <begin position="483"/>
        <end position="504"/>
    </location>
</feature>
<evidence type="ECO:0000256" key="5">
    <source>
        <dbReference type="ARBA" id="ARBA00022485"/>
    </source>
</evidence>
<evidence type="ECO:0000259" key="15">
    <source>
        <dbReference type="SMART" id="SM00478"/>
    </source>
</evidence>
<dbReference type="Proteomes" id="UP000226431">
    <property type="component" value="Unassembled WGS sequence"/>
</dbReference>
<evidence type="ECO:0000256" key="4">
    <source>
        <dbReference type="ARBA" id="ARBA00022023"/>
    </source>
</evidence>
<dbReference type="GO" id="GO:0006298">
    <property type="term" value="P:mismatch repair"/>
    <property type="evidence" value="ECO:0007669"/>
    <property type="project" value="TreeGrafter"/>
</dbReference>
<feature type="compositionally biased region" description="Basic residues" evidence="14">
    <location>
        <begin position="13"/>
        <end position="23"/>
    </location>
</feature>
<evidence type="ECO:0000313" key="17">
    <source>
        <dbReference type="Proteomes" id="UP000226431"/>
    </source>
</evidence>
<keyword evidence="12 13" id="KW-0326">Glycosidase</keyword>
<evidence type="ECO:0000256" key="8">
    <source>
        <dbReference type="ARBA" id="ARBA00022801"/>
    </source>
</evidence>
<dbReference type="InterPro" id="IPR029119">
    <property type="entry name" value="MutY_C"/>
</dbReference>
<reference evidence="16 17" key="1">
    <citation type="submission" date="2017-06" db="EMBL/GenBank/DDBJ databases">
        <title>Ant-infecting Ophiocordyceps genomes reveal a high diversity of potential behavioral manipulation genes and a possible major role for enterotoxins.</title>
        <authorList>
            <person name="De Bekker C."/>
            <person name="Evans H.C."/>
            <person name="Brachmann A."/>
            <person name="Hughes D.P."/>
        </authorList>
    </citation>
    <scope>NUCLEOTIDE SEQUENCE [LARGE SCALE GENOMIC DNA]</scope>
    <source>
        <strain evidence="16 17">Map16</strain>
    </source>
</reference>
<dbReference type="GO" id="GO:0032357">
    <property type="term" value="F:oxidized purine DNA binding"/>
    <property type="evidence" value="ECO:0007669"/>
    <property type="project" value="TreeGrafter"/>
</dbReference>
<dbReference type="Pfam" id="PF14815">
    <property type="entry name" value="NUDIX_4"/>
    <property type="match status" value="1"/>
</dbReference>
<keyword evidence="17" id="KW-1185">Reference proteome</keyword>
<dbReference type="PANTHER" id="PTHR42944">
    <property type="entry name" value="ADENINE DNA GLYCOSYLASE"/>
    <property type="match status" value="1"/>
</dbReference>
<comment type="cofactor">
    <cofactor evidence="13">
        <name>[4Fe-4S] cluster</name>
        <dbReference type="ChEBI" id="CHEBI:49883"/>
    </cofactor>
    <text evidence="13">Binds 1 [4Fe-4S] cluster.</text>
</comment>
<dbReference type="InterPro" id="IPR011257">
    <property type="entry name" value="DNA_glycosylase"/>
</dbReference>
<gene>
    <name evidence="16" type="ORF">CDD80_489</name>
</gene>
<dbReference type="PANTHER" id="PTHR42944:SF1">
    <property type="entry name" value="ADENINE DNA GLYCOSYLASE"/>
    <property type="match status" value="1"/>
</dbReference>
<proteinExistence type="inferred from homology"/>
<dbReference type="FunFam" id="1.10.340.30:FF:000002">
    <property type="entry name" value="Adenine DNA glycosylase"/>
    <property type="match status" value="1"/>
</dbReference>
<evidence type="ECO:0000256" key="1">
    <source>
        <dbReference type="ARBA" id="ARBA00000843"/>
    </source>
</evidence>
<dbReference type="SUPFAM" id="SSF55811">
    <property type="entry name" value="Nudix"/>
    <property type="match status" value="1"/>
</dbReference>
<comment type="function">
    <text evidence="13">Adenine glycosylase active on G-A mispairs.</text>
</comment>
<accession>A0A2C5Z960</accession>
<dbReference type="EC" id="3.2.2.31" evidence="3 13"/>
<feature type="region of interest" description="Disordered" evidence="14">
    <location>
        <begin position="1"/>
        <end position="48"/>
    </location>
</feature>
<dbReference type="EMBL" id="NJES01000114">
    <property type="protein sequence ID" value="PHH77557.1"/>
    <property type="molecule type" value="Genomic_DNA"/>
</dbReference>
<evidence type="ECO:0000313" key="16">
    <source>
        <dbReference type="EMBL" id="PHH77557.1"/>
    </source>
</evidence>
<dbReference type="Pfam" id="PF00633">
    <property type="entry name" value="HHH"/>
    <property type="match status" value="1"/>
</dbReference>
<evidence type="ECO:0000256" key="11">
    <source>
        <dbReference type="ARBA" id="ARBA00023204"/>
    </source>
</evidence>
<dbReference type="InterPro" id="IPR044298">
    <property type="entry name" value="MIG/MutY"/>
</dbReference>
<keyword evidence="6" id="KW-0479">Metal-binding</keyword>
<dbReference type="STRING" id="2004952.A0A2C5Z960"/>
<dbReference type="OrthoDB" id="10248838at2759"/>
<evidence type="ECO:0000256" key="10">
    <source>
        <dbReference type="ARBA" id="ARBA00023014"/>
    </source>
</evidence>
<dbReference type="GO" id="GO:0005634">
    <property type="term" value="C:nucleus"/>
    <property type="evidence" value="ECO:0007669"/>
    <property type="project" value="TreeGrafter"/>
</dbReference>
<dbReference type="Pfam" id="PF00730">
    <property type="entry name" value="HhH-GPD"/>
    <property type="match status" value="1"/>
</dbReference>
<dbReference type="GO" id="GO:0000701">
    <property type="term" value="F:purine-specific mismatch base pair DNA N-glycosylase activity"/>
    <property type="evidence" value="ECO:0007669"/>
    <property type="project" value="UniProtKB-EC"/>
</dbReference>
<evidence type="ECO:0000256" key="14">
    <source>
        <dbReference type="SAM" id="MobiDB-lite"/>
    </source>
</evidence>
<feature type="domain" description="HhH-GPD" evidence="15">
    <location>
        <begin position="146"/>
        <end position="309"/>
    </location>
</feature>
<comment type="similarity">
    <text evidence="2 13">Belongs to the Nth/MutY family.</text>
</comment>
<dbReference type="GO" id="GO:0046872">
    <property type="term" value="F:metal ion binding"/>
    <property type="evidence" value="ECO:0007669"/>
    <property type="project" value="UniProtKB-UniRule"/>
</dbReference>
<dbReference type="CDD" id="cd00056">
    <property type="entry name" value="ENDO3c"/>
    <property type="match status" value="1"/>
</dbReference>
<dbReference type="AlphaFoldDB" id="A0A2C5Z960"/>
<dbReference type="Gene3D" id="1.10.340.30">
    <property type="entry name" value="Hypothetical protein, domain 2"/>
    <property type="match status" value="1"/>
</dbReference>
<name>A0A2C5Z960_9HYPO</name>
<keyword evidence="11" id="KW-0234">DNA repair</keyword>
<evidence type="ECO:0000256" key="13">
    <source>
        <dbReference type="RuleBase" id="RU365096"/>
    </source>
</evidence>
<keyword evidence="8" id="KW-0378">Hydrolase</keyword>
<comment type="catalytic activity">
    <reaction evidence="1 13">
        <text>Hydrolyzes free adenine bases from 7,8-dihydro-8-oxoguanine:adenine mismatched double-stranded DNA, leaving an apurinic site.</text>
        <dbReference type="EC" id="3.2.2.31"/>
    </reaction>
</comment>